<keyword evidence="1 3" id="KW-0328">Glycosyltransferase</keyword>
<dbReference type="GO" id="GO:0047975">
    <property type="term" value="F:guanosine phosphorylase activity"/>
    <property type="evidence" value="ECO:0007669"/>
    <property type="project" value="RHEA"/>
</dbReference>
<dbReference type="AlphaFoldDB" id="W0DWQ1"/>
<comment type="function">
    <text evidence="3">Catalyzes the phosphorolysis of diverse nucleosides, yielding D-ribose 1-phosphate and the respective free bases. Can use uridine, adenosine, guanosine, cytidine, thymidine, inosine and xanthosine as substrates. Also catalyzes the reverse reactions.</text>
</comment>
<comment type="catalytic activity">
    <reaction evidence="3">
        <text>cytidine + phosphate = cytosine + alpha-D-ribose 1-phosphate</text>
        <dbReference type="Rhea" id="RHEA:52540"/>
        <dbReference type="ChEBI" id="CHEBI:16040"/>
        <dbReference type="ChEBI" id="CHEBI:17562"/>
        <dbReference type="ChEBI" id="CHEBI:43474"/>
        <dbReference type="ChEBI" id="CHEBI:57720"/>
        <dbReference type="EC" id="2.4.2.2"/>
    </reaction>
</comment>
<comment type="catalytic activity">
    <reaction evidence="3">
        <text>adenosine + phosphate = alpha-D-ribose 1-phosphate + adenine</text>
        <dbReference type="Rhea" id="RHEA:27642"/>
        <dbReference type="ChEBI" id="CHEBI:16335"/>
        <dbReference type="ChEBI" id="CHEBI:16708"/>
        <dbReference type="ChEBI" id="CHEBI:43474"/>
        <dbReference type="ChEBI" id="CHEBI:57720"/>
        <dbReference type="EC" id="2.4.2.1"/>
    </reaction>
</comment>
<dbReference type="FunFam" id="2.60.120.10:FF:000016">
    <property type="entry name" value="Pyrimidine/purine nucleoside phosphorylase"/>
    <property type="match status" value="1"/>
</dbReference>
<comment type="similarity">
    <text evidence="3">Belongs to the nucleoside phosphorylase PpnP family.</text>
</comment>
<dbReference type="EC" id="2.4.2.1" evidence="3"/>
<dbReference type="PANTHER" id="PTHR36540">
    <property type="entry name" value="PYRIMIDINE/PURINE NUCLEOSIDE PHOSPHORYLASE"/>
    <property type="match status" value="1"/>
</dbReference>
<organism evidence="4 5">
    <name type="scientific">Thiomicrospira aerophila AL3</name>
    <dbReference type="NCBI Taxonomy" id="717772"/>
    <lineage>
        <taxon>Bacteria</taxon>
        <taxon>Pseudomonadati</taxon>
        <taxon>Pseudomonadota</taxon>
        <taxon>Gammaproteobacteria</taxon>
        <taxon>Thiotrichales</taxon>
        <taxon>Piscirickettsiaceae</taxon>
        <taxon>Thiomicrospira</taxon>
    </lineage>
</organism>
<gene>
    <name evidence="3" type="primary">ppnP</name>
    <name evidence="4" type="ORF">THIAE_07770</name>
</gene>
<dbReference type="HOGENOM" id="CLU_157874_1_0_6"/>
<proteinExistence type="inferred from homology"/>
<dbReference type="InterPro" id="IPR011051">
    <property type="entry name" value="RmlC_Cupin_sf"/>
</dbReference>
<dbReference type="HAMAP" id="MF_01537">
    <property type="entry name" value="Nucleos_phosphorylase_PpnP"/>
    <property type="match status" value="1"/>
</dbReference>
<dbReference type="CDD" id="cd20296">
    <property type="entry name" value="cupin_PpnP-like"/>
    <property type="match status" value="1"/>
</dbReference>
<comment type="catalytic activity">
    <reaction evidence="3">
        <text>xanthosine + phosphate = alpha-D-ribose 1-phosphate + xanthine</text>
        <dbReference type="Rhea" id="RHEA:27638"/>
        <dbReference type="ChEBI" id="CHEBI:17712"/>
        <dbReference type="ChEBI" id="CHEBI:18107"/>
        <dbReference type="ChEBI" id="CHEBI:43474"/>
        <dbReference type="ChEBI" id="CHEBI:57720"/>
        <dbReference type="EC" id="2.4.2.1"/>
    </reaction>
</comment>
<dbReference type="GO" id="GO:0009032">
    <property type="term" value="F:thymidine phosphorylase activity"/>
    <property type="evidence" value="ECO:0007669"/>
    <property type="project" value="RHEA"/>
</dbReference>
<evidence type="ECO:0000313" key="4">
    <source>
        <dbReference type="EMBL" id="AHF01668.1"/>
    </source>
</evidence>
<dbReference type="OrthoDB" id="9793848at2"/>
<dbReference type="Proteomes" id="UP000005380">
    <property type="component" value="Chromosome"/>
</dbReference>
<dbReference type="PANTHER" id="PTHR36540:SF1">
    <property type="entry name" value="PYRIMIDINE_PURINE NUCLEOSIDE PHOSPHORYLASE"/>
    <property type="match status" value="1"/>
</dbReference>
<keyword evidence="2 3" id="KW-0808">Transferase</keyword>
<dbReference type="GO" id="GO:0004731">
    <property type="term" value="F:purine-nucleoside phosphorylase activity"/>
    <property type="evidence" value="ECO:0007669"/>
    <property type="project" value="UniProtKB-UniRule"/>
</dbReference>
<dbReference type="InterPro" id="IPR014710">
    <property type="entry name" value="RmlC-like_jellyroll"/>
</dbReference>
<dbReference type="EMBL" id="CP007030">
    <property type="protein sequence ID" value="AHF01668.1"/>
    <property type="molecule type" value="Genomic_DNA"/>
</dbReference>
<comment type="catalytic activity">
    <reaction evidence="3">
        <text>guanosine + phosphate = alpha-D-ribose 1-phosphate + guanine</text>
        <dbReference type="Rhea" id="RHEA:13233"/>
        <dbReference type="ChEBI" id="CHEBI:16235"/>
        <dbReference type="ChEBI" id="CHEBI:16750"/>
        <dbReference type="ChEBI" id="CHEBI:43474"/>
        <dbReference type="ChEBI" id="CHEBI:57720"/>
        <dbReference type="EC" id="2.4.2.1"/>
    </reaction>
</comment>
<keyword evidence="5" id="KW-1185">Reference proteome</keyword>
<comment type="catalytic activity">
    <reaction evidence="3">
        <text>uridine + phosphate = alpha-D-ribose 1-phosphate + uracil</text>
        <dbReference type="Rhea" id="RHEA:24388"/>
        <dbReference type="ChEBI" id="CHEBI:16704"/>
        <dbReference type="ChEBI" id="CHEBI:17568"/>
        <dbReference type="ChEBI" id="CHEBI:43474"/>
        <dbReference type="ChEBI" id="CHEBI:57720"/>
        <dbReference type="EC" id="2.4.2.2"/>
    </reaction>
</comment>
<dbReference type="Gene3D" id="2.60.120.10">
    <property type="entry name" value="Jelly Rolls"/>
    <property type="match status" value="1"/>
</dbReference>
<accession>W0DWQ1</accession>
<dbReference type="InParanoid" id="W0DWQ1"/>
<dbReference type="SUPFAM" id="SSF51182">
    <property type="entry name" value="RmlC-like cupins"/>
    <property type="match status" value="1"/>
</dbReference>
<evidence type="ECO:0000256" key="2">
    <source>
        <dbReference type="ARBA" id="ARBA00022679"/>
    </source>
</evidence>
<protein>
    <recommendedName>
        <fullName evidence="3">Pyrimidine/purine nucleoside phosphorylase</fullName>
        <ecNumber evidence="3">2.4.2.1</ecNumber>
        <ecNumber evidence="3">2.4.2.2</ecNumber>
    </recommendedName>
    <alternativeName>
        <fullName evidence="3">Adenosine phosphorylase</fullName>
    </alternativeName>
    <alternativeName>
        <fullName evidence="3">Cytidine phosphorylase</fullName>
    </alternativeName>
    <alternativeName>
        <fullName evidence="3">Guanosine phosphorylase</fullName>
    </alternativeName>
    <alternativeName>
        <fullName evidence="3">Inosine phosphorylase</fullName>
    </alternativeName>
    <alternativeName>
        <fullName evidence="3">Thymidine phosphorylase</fullName>
    </alternativeName>
    <alternativeName>
        <fullName evidence="3">Uridine phosphorylase</fullName>
    </alternativeName>
    <alternativeName>
        <fullName evidence="3">Xanthosine phosphorylase</fullName>
    </alternativeName>
</protein>
<name>W0DWQ1_9GAMM</name>
<evidence type="ECO:0000256" key="1">
    <source>
        <dbReference type="ARBA" id="ARBA00022676"/>
    </source>
</evidence>
<dbReference type="EC" id="2.4.2.2" evidence="3"/>
<comment type="catalytic activity">
    <reaction evidence="3">
        <text>thymidine + phosphate = 2-deoxy-alpha-D-ribose 1-phosphate + thymine</text>
        <dbReference type="Rhea" id="RHEA:16037"/>
        <dbReference type="ChEBI" id="CHEBI:17748"/>
        <dbReference type="ChEBI" id="CHEBI:17821"/>
        <dbReference type="ChEBI" id="CHEBI:43474"/>
        <dbReference type="ChEBI" id="CHEBI:57259"/>
        <dbReference type="EC" id="2.4.2.2"/>
    </reaction>
</comment>
<evidence type="ECO:0000256" key="3">
    <source>
        <dbReference type="HAMAP-Rule" id="MF_01537"/>
    </source>
</evidence>
<dbReference type="STRING" id="717772.THIAE_07770"/>
<sequence>MSQFDNVTVLKAANIYFDGKVTSRVVKFADGSRKTLGIMMPGDYEFGTDEDELMEIMAGEVEVLLPGSSAWQTIKAGESFEVPANAKFGIKVKSVTDYCCSYS</sequence>
<dbReference type="GO" id="GO:0004850">
    <property type="term" value="F:uridine phosphorylase activity"/>
    <property type="evidence" value="ECO:0007669"/>
    <property type="project" value="RHEA"/>
</dbReference>
<dbReference type="RefSeq" id="WP_006460640.1">
    <property type="nucleotide sequence ID" value="NZ_CP007030.1"/>
</dbReference>
<dbReference type="InterPro" id="IPR009664">
    <property type="entry name" value="Ppnp"/>
</dbReference>
<reference evidence="4 5" key="1">
    <citation type="submission" date="2013-12" db="EMBL/GenBank/DDBJ databases">
        <authorList>
            <consortium name="DOE Joint Genome Institute"/>
            <person name="Kappler U."/>
            <person name="Huntemann M."/>
            <person name="Han J."/>
            <person name="Chen A."/>
            <person name="Kyrpides N."/>
            <person name="Mavromatis K."/>
            <person name="Markowitz V."/>
            <person name="Palaniappan K."/>
            <person name="Ivanova N."/>
            <person name="Schaumberg A."/>
            <person name="Pati A."/>
            <person name="Liolios K."/>
            <person name="Nordberg H.P."/>
            <person name="Cantor M.N."/>
            <person name="Hua S.X."/>
            <person name="Woyke T."/>
        </authorList>
    </citation>
    <scope>NUCLEOTIDE SEQUENCE [LARGE SCALE GENOMIC DNA]</scope>
    <source>
        <strain evidence="5">AL2</strain>
    </source>
</reference>
<dbReference type="eggNOG" id="COG3123">
    <property type="taxonomic scope" value="Bacteria"/>
</dbReference>
<dbReference type="FunCoup" id="W0DWQ1">
    <property type="interactions" value="55"/>
</dbReference>
<comment type="catalytic activity">
    <reaction evidence="3">
        <text>inosine + phosphate = alpha-D-ribose 1-phosphate + hypoxanthine</text>
        <dbReference type="Rhea" id="RHEA:27646"/>
        <dbReference type="ChEBI" id="CHEBI:17368"/>
        <dbReference type="ChEBI" id="CHEBI:17596"/>
        <dbReference type="ChEBI" id="CHEBI:43474"/>
        <dbReference type="ChEBI" id="CHEBI:57720"/>
        <dbReference type="EC" id="2.4.2.1"/>
    </reaction>
</comment>
<comment type="catalytic activity">
    <reaction evidence="3">
        <text>a purine D-ribonucleoside + phosphate = a purine nucleobase + alpha-D-ribose 1-phosphate</text>
        <dbReference type="Rhea" id="RHEA:19805"/>
        <dbReference type="ChEBI" id="CHEBI:26386"/>
        <dbReference type="ChEBI" id="CHEBI:43474"/>
        <dbReference type="ChEBI" id="CHEBI:57720"/>
        <dbReference type="ChEBI" id="CHEBI:142355"/>
        <dbReference type="EC" id="2.4.2.1"/>
    </reaction>
</comment>
<dbReference type="Pfam" id="PF06865">
    <property type="entry name" value="Ppnp"/>
    <property type="match status" value="1"/>
</dbReference>
<dbReference type="KEGG" id="tao:THIAE_07770"/>
<evidence type="ECO:0000313" key="5">
    <source>
        <dbReference type="Proteomes" id="UP000005380"/>
    </source>
</evidence>
<dbReference type="GO" id="GO:0005829">
    <property type="term" value="C:cytosol"/>
    <property type="evidence" value="ECO:0007669"/>
    <property type="project" value="TreeGrafter"/>
</dbReference>